<dbReference type="InterPro" id="IPR032465">
    <property type="entry name" value="ACMSD"/>
</dbReference>
<evidence type="ECO:0000256" key="1">
    <source>
        <dbReference type="ARBA" id="ARBA00022793"/>
    </source>
</evidence>
<evidence type="ECO:0000256" key="3">
    <source>
        <dbReference type="RuleBase" id="RU366045"/>
    </source>
</evidence>
<dbReference type="GO" id="GO:0019748">
    <property type="term" value="P:secondary metabolic process"/>
    <property type="evidence" value="ECO:0007669"/>
    <property type="project" value="TreeGrafter"/>
</dbReference>
<comment type="similarity">
    <text evidence="3">Belongs to the metallo-dependent hydrolases superfamily.</text>
</comment>
<keyword evidence="1 3" id="KW-0210">Decarboxylase</keyword>
<dbReference type="Pfam" id="PF04909">
    <property type="entry name" value="Amidohydro_2"/>
    <property type="match status" value="1"/>
</dbReference>
<dbReference type="AlphaFoldDB" id="A0A7C8M6K0"/>
<dbReference type="SUPFAM" id="SSF51556">
    <property type="entry name" value="Metallo-dependent hydrolases"/>
    <property type="match status" value="1"/>
</dbReference>
<name>A0A7C8M6K0_9PLEO</name>
<dbReference type="OrthoDB" id="432010at2759"/>
<evidence type="ECO:0000313" key="6">
    <source>
        <dbReference type="Proteomes" id="UP000481861"/>
    </source>
</evidence>
<evidence type="ECO:0000313" key="5">
    <source>
        <dbReference type="EMBL" id="KAF2869979.1"/>
    </source>
</evidence>
<dbReference type="GO" id="GO:0005829">
    <property type="term" value="C:cytosol"/>
    <property type="evidence" value="ECO:0007669"/>
    <property type="project" value="TreeGrafter"/>
</dbReference>
<dbReference type="Gene3D" id="3.20.20.140">
    <property type="entry name" value="Metal-dependent hydrolases"/>
    <property type="match status" value="1"/>
</dbReference>
<feature type="domain" description="Amidohydrolase-related" evidence="4">
    <location>
        <begin position="65"/>
        <end position="313"/>
    </location>
</feature>
<dbReference type="PANTHER" id="PTHR21240">
    <property type="entry name" value="2-AMINO-3-CARBOXYLMUCONATE-6-SEMIALDEHYDE DECARBOXYLASE"/>
    <property type="match status" value="1"/>
</dbReference>
<dbReference type="GO" id="GO:0016831">
    <property type="term" value="F:carboxy-lyase activity"/>
    <property type="evidence" value="ECO:0007669"/>
    <property type="project" value="UniProtKB-KW"/>
</dbReference>
<organism evidence="5 6">
    <name type="scientific">Massariosphaeria phaeospora</name>
    <dbReference type="NCBI Taxonomy" id="100035"/>
    <lineage>
        <taxon>Eukaryota</taxon>
        <taxon>Fungi</taxon>
        <taxon>Dikarya</taxon>
        <taxon>Ascomycota</taxon>
        <taxon>Pezizomycotina</taxon>
        <taxon>Dothideomycetes</taxon>
        <taxon>Pleosporomycetidae</taxon>
        <taxon>Pleosporales</taxon>
        <taxon>Pleosporales incertae sedis</taxon>
        <taxon>Massariosphaeria</taxon>
    </lineage>
</organism>
<dbReference type="InterPro" id="IPR032466">
    <property type="entry name" value="Metal_Hydrolase"/>
</dbReference>
<evidence type="ECO:0000256" key="2">
    <source>
        <dbReference type="ARBA" id="ARBA00023239"/>
    </source>
</evidence>
<dbReference type="InterPro" id="IPR006680">
    <property type="entry name" value="Amidohydro-rel"/>
</dbReference>
<keyword evidence="6" id="KW-1185">Reference proteome</keyword>
<gene>
    <name evidence="5" type="ORF">BDV95DRAFT_497277</name>
</gene>
<comment type="caution">
    <text evidence="5">The sequence shown here is derived from an EMBL/GenBank/DDBJ whole genome shotgun (WGS) entry which is preliminary data.</text>
</comment>
<protein>
    <recommendedName>
        <fullName evidence="4">Amidohydrolase-related domain-containing protein</fullName>
    </recommendedName>
</protein>
<reference evidence="5 6" key="1">
    <citation type="submission" date="2020-01" db="EMBL/GenBank/DDBJ databases">
        <authorList>
            <consortium name="DOE Joint Genome Institute"/>
            <person name="Haridas S."/>
            <person name="Albert R."/>
            <person name="Binder M."/>
            <person name="Bloem J."/>
            <person name="Labutti K."/>
            <person name="Salamov A."/>
            <person name="Andreopoulos B."/>
            <person name="Baker S.E."/>
            <person name="Barry K."/>
            <person name="Bills G."/>
            <person name="Bluhm B.H."/>
            <person name="Cannon C."/>
            <person name="Castanera R."/>
            <person name="Culley D.E."/>
            <person name="Daum C."/>
            <person name="Ezra D."/>
            <person name="Gonzalez J.B."/>
            <person name="Henrissat B."/>
            <person name="Kuo A."/>
            <person name="Liang C."/>
            <person name="Lipzen A."/>
            <person name="Lutzoni F."/>
            <person name="Magnuson J."/>
            <person name="Mondo S."/>
            <person name="Nolan M."/>
            <person name="Ohm R."/>
            <person name="Pangilinan J."/>
            <person name="Park H.-J.H."/>
            <person name="Ramirez L."/>
            <person name="Alfaro M."/>
            <person name="Sun H."/>
            <person name="Tritt A."/>
            <person name="Yoshinaga Y."/>
            <person name="Zwiers L.-H.L."/>
            <person name="Turgeon B.G."/>
            <person name="Goodwin S.B."/>
            <person name="Spatafora J.W."/>
            <person name="Crous P.W."/>
            <person name="Grigoriev I.V."/>
        </authorList>
    </citation>
    <scope>NUCLEOTIDE SEQUENCE [LARGE SCALE GENOMIC DNA]</scope>
    <source>
        <strain evidence="5 6">CBS 611.86</strain>
    </source>
</reference>
<accession>A0A7C8M6K0</accession>
<proteinExistence type="inferred from homology"/>
<evidence type="ECO:0000259" key="4">
    <source>
        <dbReference type="Pfam" id="PF04909"/>
    </source>
</evidence>
<dbReference type="Proteomes" id="UP000481861">
    <property type="component" value="Unassembled WGS sequence"/>
</dbReference>
<sequence>HEAPSFTVNIPPGRICNPAVHISSIPPTNLCATFNNFPSRLNAMHAAGIAMQVIGPLPTMGPLMACTRVNNYLYMETRPYLDKFACLALLPATDPENAAHELERCVAKYGFVGGVLPVGRFTPRLNDPRWERLWQVAQKWEAPIALRASWPTAAEMPEIMGDFPPRVGLPLLENFCREHLSSPIPLLHLYLSRVFDRQPSLKIIVSQSGLGLPSSIPRIRSVLESLPQNTQPVCNFEVVFRRNIWVTTTGLFDRTSLMALMEYVSPDRLLYGENYPWKDSRWNLKESLEGTTFVTEEDKEKIGSKNAKLLFRLWRQGQ</sequence>
<dbReference type="PANTHER" id="PTHR21240:SF30">
    <property type="entry name" value="AMIDOHYDROLASE-RELATED DOMAIN-CONTAINING PROTEIN-RELATED"/>
    <property type="match status" value="1"/>
</dbReference>
<keyword evidence="2 3" id="KW-0456">Lyase</keyword>
<dbReference type="EMBL" id="JAADJZ010000015">
    <property type="protein sequence ID" value="KAF2869979.1"/>
    <property type="molecule type" value="Genomic_DNA"/>
</dbReference>
<feature type="non-terminal residue" evidence="5">
    <location>
        <position position="1"/>
    </location>
</feature>
<dbReference type="GO" id="GO:0016787">
    <property type="term" value="F:hydrolase activity"/>
    <property type="evidence" value="ECO:0007669"/>
    <property type="project" value="InterPro"/>
</dbReference>